<dbReference type="EMBL" id="GISG01202521">
    <property type="protein sequence ID" value="MBA4658982.1"/>
    <property type="molecule type" value="Transcribed_RNA"/>
</dbReference>
<organism evidence="1">
    <name type="scientific">Opuntia streptacantha</name>
    <name type="common">Prickly pear cactus</name>
    <name type="synonym">Opuntia cardona</name>
    <dbReference type="NCBI Taxonomy" id="393608"/>
    <lineage>
        <taxon>Eukaryota</taxon>
        <taxon>Viridiplantae</taxon>
        <taxon>Streptophyta</taxon>
        <taxon>Embryophyta</taxon>
        <taxon>Tracheophyta</taxon>
        <taxon>Spermatophyta</taxon>
        <taxon>Magnoliopsida</taxon>
        <taxon>eudicotyledons</taxon>
        <taxon>Gunneridae</taxon>
        <taxon>Pentapetalae</taxon>
        <taxon>Caryophyllales</taxon>
        <taxon>Cactineae</taxon>
        <taxon>Cactaceae</taxon>
        <taxon>Opuntioideae</taxon>
        <taxon>Opuntia</taxon>
    </lineage>
</organism>
<accession>A0A7C9E4T0</accession>
<proteinExistence type="predicted"/>
<protein>
    <submittedName>
        <fullName evidence="1">Uncharacterized protein</fullName>
    </submittedName>
</protein>
<reference evidence="1" key="1">
    <citation type="journal article" date="2013" name="J. Plant Res.">
        <title>Effect of fungi and light on seed germination of three Opuntia species from semiarid lands of central Mexico.</title>
        <authorList>
            <person name="Delgado-Sanchez P."/>
            <person name="Jimenez-Bremont J.F."/>
            <person name="Guerrero-Gonzalez Mde L."/>
            <person name="Flores J."/>
        </authorList>
    </citation>
    <scope>NUCLEOTIDE SEQUENCE</scope>
    <source>
        <tissue evidence="1">Cladode</tissue>
    </source>
</reference>
<evidence type="ECO:0000313" key="1">
    <source>
        <dbReference type="EMBL" id="MBA4658982.1"/>
    </source>
</evidence>
<dbReference type="AlphaFoldDB" id="A0A7C9E4T0"/>
<sequence>MEKVLSICTGWENFEVVGLIQSFARANDGFFRGLIWDQLIRCRWFWLALRERQTFIYADLIEEFVAQLILSAVSLYGRGRISDLFIGICPGGGRSVGAESYL</sequence>
<reference evidence="1" key="2">
    <citation type="submission" date="2020-07" db="EMBL/GenBank/DDBJ databases">
        <authorList>
            <person name="Vera ALvarez R."/>
            <person name="Arias-Moreno D.M."/>
            <person name="Jimenez-Jacinto V."/>
            <person name="Jimenez-Bremont J.F."/>
            <person name="Swaminathan K."/>
            <person name="Moose S.P."/>
            <person name="Guerrero-Gonzalez M.L."/>
            <person name="Marino-Ramirez L."/>
            <person name="Landsman D."/>
            <person name="Rodriguez-Kessler M."/>
            <person name="Delgado-Sanchez P."/>
        </authorList>
    </citation>
    <scope>NUCLEOTIDE SEQUENCE</scope>
    <source>
        <tissue evidence="1">Cladode</tissue>
    </source>
</reference>
<name>A0A7C9E4T0_OPUST</name>